<protein>
    <submittedName>
        <fullName evidence="1">Uncharacterized protein</fullName>
    </submittedName>
</protein>
<organism evidence="1">
    <name type="scientific">marine sediment metagenome</name>
    <dbReference type="NCBI Taxonomy" id="412755"/>
    <lineage>
        <taxon>unclassified sequences</taxon>
        <taxon>metagenomes</taxon>
        <taxon>ecological metagenomes</taxon>
    </lineage>
</organism>
<gene>
    <name evidence="1" type="ORF">LCGC14_2477700</name>
</gene>
<dbReference type="AlphaFoldDB" id="A0A0F9DKL8"/>
<dbReference type="EMBL" id="LAZR01038951">
    <property type="protein sequence ID" value="KKL18221.1"/>
    <property type="molecule type" value="Genomic_DNA"/>
</dbReference>
<accession>A0A0F9DKL8</accession>
<sequence length="54" mass="6080">MKKCSFCKQKYTSENLPEGWGKASGKVGIKEFALVFCPAHRKEAEEKLDLIFSA</sequence>
<proteinExistence type="predicted"/>
<evidence type="ECO:0000313" key="1">
    <source>
        <dbReference type="EMBL" id="KKL18221.1"/>
    </source>
</evidence>
<name>A0A0F9DKL8_9ZZZZ</name>
<comment type="caution">
    <text evidence="1">The sequence shown here is derived from an EMBL/GenBank/DDBJ whole genome shotgun (WGS) entry which is preliminary data.</text>
</comment>
<reference evidence="1" key="1">
    <citation type="journal article" date="2015" name="Nature">
        <title>Complex archaea that bridge the gap between prokaryotes and eukaryotes.</title>
        <authorList>
            <person name="Spang A."/>
            <person name="Saw J.H."/>
            <person name="Jorgensen S.L."/>
            <person name="Zaremba-Niedzwiedzka K."/>
            <person name="Martijn J."/>
            <person name="Lind A.E."/>
            <person name="van Eijk R."/>
            <person name="Schleper C."/>
            <person name="Guy L."/>
            <person name="Ettema T.J."/>
        </authorList>
    </citation>
    <scope>NUCLEOTIDE SEQUENCE</scope>
</reference>